<keyword evidence="2" id="KW-1185">Reference proteome</keyword>
<dbReference type="Proteomes" id="UP001057868">
    <property type="component" value="Unassembled WGS sequence"/>
</dbReference>
<comment type="caution">
    <text evidence="1">The sequence shown here is derived from an EMBL/GenBank/DDBJ whole genome shotgun (WGS) entry which is preliminary data.</text>
</comment>
<name>A0A9W5Y007_9CLOT</name>
<protein>
    <recommendedName>
        <fullName evidence="3">DUF4177 domain-containing protein</fullName>
    </recommendedName>
</protein>
<dbReference type="Pfam" id="PF13783">
    <property type="entry name" value="DUF4177"/>
    <property type="match status" value="1"/>
</dbReference>
<dbReference type="InterPro" id="IPR025234">
    <property type="entry name" value="YjzH-like"/>
</dbReference>
<dbReference type="RefSeq" id="WP_261851062.1">
    <property type="nucleotide sequence ID" value="NZ_BQXY01000001.1"/>
</dbReference>
<evidence type="ECO:0008006" key="3">
    <source>
        <dbReference type="Google" id="ProtNLM"/>
    </source>
</evidence>
<dbReference type="EMBL" id="BQXY01000001">
    <property type="protein sequence ID" value="GKU24041.1"/>
    <property type="molecule type" value="Genomic_DNA"/>
</dbReference>
<proteinExistence type="predicted"/>
<gene>
    <name evidence="1" type="ORF">CFOLD11_08670</name>
</gene>
<evidence type="ECO:0000313" key="1">
    <source>
        <dbReference type="EMBL" id="GKU24041.1"/>
    </source>
</evidence>
<sequence>MYRYTYVEAKTEGLFGDANHKELINEYSSKGWRFVTAIPTKFDGHGLVKRFDLVFEKEE</sequence>
<reference evidence="1" key="1">
    <citation type="journal article" date="2023" name="Int. J. Syst. Evol. Microbiol.">
        <title>&lt;i&gt;Clostridium folliculivorans&lt;/i&gt; sp. nov., isolated from soil samples of an organic paddy in Japan.</title>
        <authorList>
            <person name="Tazawa J."/>
            <person name="Kobayashi H."/>
            <person name="Tanizawa Y."/>
            <person name="Uchino A."/>
            <person name="Tanaka F."/>
            <person name="Urashima Y."/>
            <person name="Miura S."/>
            <person name="Sakamoto M."/>
            <person name="Ohkuma M."/>
            <person name="Tohno M."/>
        </authorList>
    </citation>
    <scope>NUCLEOTIDE SEQUENCE</scope>
    <source>
        <strain evidence="1">D1-1</strain>
    </source>
</reference>
<accession>A0A9W5Y007</accession>
<organism evidence="1 2">
    <name type="scientific">Clostridium folliculivorans</name>
    <dbReference type="NCBI Taxonomy" id="2886038"/>
    <lineage>
        <taxon>Bacteria</taxon>
        <taxon>Bacillati</taxon>
        <taxon>Bacillota</taxon>
        <taxon>Clostridia</taxon>
        <taxon>Eubacteriales</taxon>
        <taxon>Clostridiaceae</taxon>
        <taxon>Clostridium</taxon>
    </lineage>
</organism>
<evidence type="ECO:0000313" key="2">
    <source>
        <dbReference type="Proteomes" id="UP001057868"/>
    </source>
</evidence>
<dbReference type="AlphaFoldDB" id="A0A9W5Y007"/>